<evidence type="ECO:0000256" key="5">
    <source>
        <dbReference type="ARBA" id="ARBA00022763"/>
    </source>
</evidence>
<evidence type="ECO:0000256" key="15">
    <source>
        <dbReference type="RuleBase" id="RU004070"/>
    </source>
</evidence>
<dbReference type="SUPFAM" id="SSF52540">
    <property type="entry name" value="P-loop containing nucleoside triphosphate hydrolases"/>
    <property type="match status" value="1"/>
</dbReference>
<keyword evidence="11" id="KW-0539">Nucleus</keyword>
<dbReference type="Pfam" id="PF00493">
    <property type="entry name" value="MCM"/>
    <property type="match status" value="1"/>
</dbReference>
<accession>A0AAJ7C0T4</accession>
<evidence type="ECO:0000256" key="10">
    <source>
        <dbReference type="ARBA" id="ARBA00023204"/>
    </source>
</evidence>
<dbReference type="GO" id="GO:0005524">
    <property type="term" value="F:ATP binding"/>
    <property type="evidence" value="ECO:0007669"/>
    <property type="project" value="UniProtKB-KW"/>
</dbReference>
<comment type="subcellular location">
    <subcellularLocation>
        <location evidence="1">Nucleus</location>
    </subcellularLocation>
</comment>
<evidence type="ECO:0000256" key="3">
    <source>
        <dbReference type="ARBA" id="ARBA00012551"/>
    </source>
</evidence>
<dbReference type="GeneID" id="107269556"/>
<dbReference type="InterPro" id="IPR012340">
    <property type="entry name" value="NA-bd_OB-fold"/>
</dbReference>
<dbReference type="EC" id="3.6.4.12" evidence="3"/>
<dbReference type="GO" id="GO:0042555">
    <property type="term" value="C:MCM complex"/>
    <property type="evidence" value="ECO:0007669"/>
    <property type="project" value="TreeGrafter"/>
</dbReference>
<dbReference type="Proteomes" id="UP000694920">
    <property type="component" value="Unplaced"/>
</dbReference>
<comment type="catalytic activity">
    <reaction evidence="14">
        <text>ATP + H2O = ADP + phosphate + H(+)</text>
        <dbReference type="Rhea" id="RHEA:13065"/>
        <dbReference type="ChEBI" id="CHEBI:15377"/>
        <dbReference type="ChEBI" id="CHEBI:15378"/>
        <dbReference type="ChEBI" id="CHEBI:30616"/>
        <dbReference type="ChEBI" id="CHEBI:43474"/>
        <dbReference type="ChEBI" id="CHEBI:456216"/>
        <dbReference type="EC" id="3.6.4.12"/>
    </reaction>
</comment>
<keyword evidence="10" id="KW-0234">DNA repair</keyword>
<evidence type="ECO:0000259" key="16">
    <source>
        <dbReference type="PROSITE" id="PS50051"/>
    </source>
</evidence>
<dbReference type="InterPro" id="IPR041562">
    <property type="entry name" value="MCM_lid"/>
</dbReference>
<keyword evidence="8 15" id="KW-0067">ATP-binding</keyword>
<dbReference type="SUPFAM" id="SSF50249">
    <property type="entry name" value="Nucleic acid-binding proteins"/>
    <property type="match status" value="1"/>
</dbReference>
<dbReference type="Pfam" id="PF26066">
    <property type="entry name" value="MCM9_N"/>
    <property type="match status" value="1"/>
</dbReference>
<evidence type="ECO:0000256" key="7">
    <source>
        <dbReference type="ARBA" id="ARBA00022806"/>
    </source>
</evidence>
<keyword evidence="7 18" id="KW-0347">Helicase</keyword>
<dbReference type="InterPro" id="IPR031327">
    <property type="entry name" value="MCM"/>
</dbReference>
<dbReference type="InterPro" id="IPR033762">
    <property type="entry name" value="MCM_OB"/>
</dbReference>
<sequence length="629" mass="70255">MLVDYFLKYHSEDLRRILDAQDEPSCYSINIDFVSLYEADCEIANKVLRRPRIYLPQCDEDAITAQENVLAEGQTIKRRIHTRISSVPQRVDQGQIGELVFTAGITVRTSQPTVIKLLKHYECRKCKHITTVKLEWERQIFPDTKECSACHAKNITHVTALHLRDCADYQEIKIQEKCQLDESSSYTVGMQIILLDDLIDKCRPGDHVDVCGMVIRRWPHLTAGTRSEATTVMIANSVSVQRKLLESTFSTEETREIFTNYWKTYSDDPLVGRNQLLASICPQIYGLYTVKLAMAVVLAGGVSKTNESGTRVRGEPHLLMIGDPGTGKSQLLRAASRLALRSVLTTGIGTTAAGLTAAAVKDGDGWHLEGGALVLADGGVCCVDEFATMRSHDRASVHEAMEQQTISVAKAGIVSTLNSRCTVVAAINPSGGRFLDDEEYKTTLGNPLLSRFDLILILKDNKNPEWDRITSDHILKLACESPESLEQHQSKIDVSHANLLKTDGLWKEESLRKYLAYVHTLKPILSEQAAKIVSAVYLHHRSNPYRRAERTTVRLLDSLIRLAEGHARLMFRNEVNVMDALVAAQLIGTTVTTKDNIGCPFPRNPRSSYLDEGAAILHQLELDELIDYM</sequence>
<gene>
    <name evidence="18" type="primary">LOC107269556</name>
</gene>
<dbReference type="SMART" id="SM00350">
    <property type="entry name" value="MCM"/>
    <property type="match status" value="1"/>
</dbReference>
<reference evidence="18" key="1">
    <citation type="submission" date="2025-08" db="UniProtKB">
        <authorList>
            <consortium name="RefSeq"/>
        </authorList>
    </citation>
    <scope>IDENTIFICATION</scope>
</reference>
<dbReference type="InterPro" id="IPR001208">
    <property type="entry name" value="MCM_dom"/>
</dbReference>
<evidence type="ECO:0000256" key="8">
    <source>
        <dbReference type="ARBA" id="ARBA00022840"/>
    </source>
</evidence>
<dbReference type="InterPro" id="IPR003593">
    <property type="entry name" value="AAA+_ATPase"/>
</dbReference>
<feature type="domain" description="MCM C-terminal AAA(+) ATPase" evidence="16">
    <location>
        <begin position="272"/>
        <end position="474"/>
    </location>
</feature>
<dbReference type="GO" id="GO:0005634">
    <property type="term" value="C:nucleus"/>
    <property type="evidence" value="ECO:0007669"/>
    <property type="project" value="UniProtKB-SubCell"/>
</dbReference>
<dbReference type="Pfam" id="PF17855">
    <property type="entry name" value="MCM_lid"/>
    <property type="match status" value="1"/>
</dbReference>
<comment type="similarity">
    <text evidence="2 15">Belongs to the MCM family.</text>
</comment>
<dbReference type="GO" id="GO:0017116">
    <property type="term" value="F:single-stranded DNA helicase activity"/>
    <property type="evidence" value="ECO:0007669"/>
    <property type="project" value="TreeGrafter"/>
</dbReference>
<evidence type="ECO:0000256" key="12">
    <source>
        <dbReference type="ARBA" id="ARBA00041085"/>
    </source>
</evidence>
<evidence type="ECO:0000256" key="9">
    <source>
        <dbReference type="ARBA" id="ARBA00023125"/>
    </source>
</evidence>
<organism evidence="17 18">
    <name type="scientific">Cephus cinctus</name>
    <name type="common">Wheat stem sawfly</name>
    <dbReference type="NCBI Taxonomy" id="211228"/>
    <lineage>
        <taxon>Eukaryota</taxon>
        <taxon>Metazoa</taxon>
        <taxon>Ecdysozoa</taxon>
        <taxon>Arthropoda</taxon>
        <taxon>Hexapoda</taxon>
        <taxon>Insecta</taxon>
        <taxon>Pterygota</taxon>
        <taxon>Neoptera</taxon>
        <taxon>Endopterygota</taxon>
        <taxon>Hymenoptera</taxon>
        <taxon>Cephoidea</taxon>
        <taxon>Cephidae</taxon>
        <taxon>Cephus</taxon>
    </lineage>
</organism>
<dbReference type="AlphaFoldDB" id="A0AAJ7C0T4"/>
<dbReference type="KEGG" id="ccin:107269556"/>
<evidence type="ECO:0000256" key="11">
    <source>
        <dbReference type="ARBA" id="ARBA00023242"/>
    </source>
</evidence>
<evidence type="ECO:0000256" key="6">
    <source>
        <dbReference type="ARBA" id="ARBA00022801"/>
    </source>
</evidence>
<dbReference type="Gene3D" id="2.20.28.10">
    <property type="match status" value="1"/>
</dbReference>
<dbReference type="SMART" id="SM00382">
    <property type="entry name" value="AAA"/>
    <property type="match status" value="1"/>
</dbReference>
<evidence type="ECO:0000256" key="2">
    <source>
        <dbReference type="ARBA" id="ARBA00008010"/>
    </source>
</evidence>
<dbReference type="RefSeq" id="XP_015599032.1">
    <property type="nucleotide sequence ID" value="XM_015743546.2"/>
</dbReference>
<keyword evidence="17" id="KW-1185">Reference proteome</keyword>
<proteinExistence type="inferred from homology"/>
<dbReference type="PANTHER" id="PTHR11630:SF48">
    <property type="entry name" value="DNA HELICASE MCM9"/>
    <property type="match status" value="1"/>
</dbReference>
<keyword evidence="5" id="KW-0227">DNA damage</keyword>
<keyword evidence="6" id="KW-0378">Hydrolase</keyword>
<dbReference type="PANTHER" id="PTHR11630">
    <property type="entry name" value="DNA REPLICATION LICENSING FACTOR MCM FAMILY MEMBER"/>
    <property type="match status" value="1"/>
</dbReference>
<evidence type="ECO:0000313" key="18">
    <source>
        <dbReference type="RefSeq" id="XP_015599032.1"/>
    </source>
</evidence>
<dbReference type="InterPro" id="IPR058768">
    <property type="entry name" value="MCM9_N"/>
</dbReference>
<evidence type="ECO:0000256" key="1">
    <source>
        <dbReference type="ARBA" id="ARBA00004123"/>
    </source>
</evidence>
<dbReference type="PROSITE" id="PS50051">
    <property type="entry name" value="MCM_2"/>
    <property type="match status" value="1"/>
</dbReference>
<name>A0AAJ7C0T4_CEPCN</name>
<dbReference type="GO" id="GO:0016787">
    <property type="term" value="F:hydrolase activity"/>
    <property type="evidence" value="ECO:0007669"/>
    <property type="project" value="UniProtKB-KW"/>
</dbReference>
<dbReference type="GO" id="GO:0000724">
    <property type="term" value="P:double-strand break repair via homologous recombination"/>
    <property type="evidence" value="ECO:0007669"/>
    <property type="project" value="TreeGrafter"/>
</dbReference>
<dbReference type="Gene3D" id="3.40.50.300">
    <property type="entry name" value="P-loop containing nucleotide triphosphate hydrolases"/>
    <property type="match status" value="1"/>
</dbReference>
<dbReference type="GO" id="GO:0003697">
    <property type="term" value="F:single-stranded DNA binding"/>
    <property type="evidence" value="ECO:0007669"/>
    <property type="project" value="TreeGrafter"/>
</dbReference>
<keyword evidence="4 15" id="KW-0547">Nucleotide-binding</keyword>
<keyword evidence="9 15" id="KW-0238">DNA-binding</keyword>
<dbReference type="Pfam" id="PF17207">
    <property type="entry name" value="MCM_OB"/>
    <property type="match status" value="1"/>
</dbReference>
<evidence type="ECO:0000256" key="14">
    <source>
        <dbReference type="ARBA" id="ARBA00047995"/>
    </source>
</evidence>
<dbReference type="PRINTS" id="PR01657">
    <property type="entry name" value="MCMFAMILY"/>
</dbReference>
<evidence type="ECO:0000256" key="13">
    <source>
        <dbReference type="ARBA" id="ARBA00042301"/>
    </source>
</evidence>
<dbReference type="InterPro" id="IPR027417">
    <property type="entry name" value="P-loop_NTPase"/>
</dbReference>
<protein>
    <recommendedName>
        <fullName evidence="12">DNA helicase MCM9</fullName>
        <ecNumber evidence="3">3.6.4.12</ecNumber>
    </recommendedName>
    <alternativeName>
        <fullName evidence="13">Minichromosome maintenance 9</fullName>
    </alternativeName>
</protein>
<evidence type="ECO:0000256" key="4">
    <source>
        <dbReference type="ARBA" id="ARBA00022741"/>
    </source>
</evidence>
<evidence type="ECO:0000313" key="17">
    <source>
        <dbReference type="Proteomes" id="UP000694920"/>
    </source>
</evidence>
<dbReference type="Gene3D" id="2.40.50.140">
    <property type="entry name" value="Nucleic acid-binding proteins"/>
    <property type="match status" value="1"/>
</dbReference>